<evidence type="ECO:0000256" key="4">
    <source>
        <dbReference type="ARBA" id="ARBA00022461"/>
    </source>
</evidence>
<evidence type="ECO:0000256" key="12">
    <source>
        <dbReference type="RuleBase" id="RU000679"/>
    </source>
</evidence>
<dbReference type="PANTHER" id="PTHR11690">
    <property type="entry name" value="AMILORIDE-SENSITIVE SODIUM CHANNEL-RELATED"/>
    <property type="match status" value="1"/>
</dbReference>
<evidence type="ECO:0000256" key="3">
    <source>
        <dbReference type="ARBA" id="ARBA00022448"/>
    </source>
</evidence>
<evidence type="ECO:0000256" key="1">
    <source>
        <dbReference type="ARBA" id="ARBA00004141"/>
    </source>
</evidence>
<dbReference type="GO" id="GO:0005886">
    <property type="term" value="C:plasma membrane"/>
    <property type="evidence" value="ECO:0007669"/>
    <property type="project" value="TreeGrafter"/>
</dbReference>
<dbReference type="InterPro" id="IPR020903">
    <property type="entry name" value="ENaC_CS"/>
</dbReference>
<dbReference type="GeneID" id="117563773"/>
<keyword evidence="14" id="KW-1185">Reference proteome</keyword>
<dbReference type="OrthoDB" id="5874059at2759"/>
<protein>
    <submittedName>
        <fullName evidence="15">Pickpocket protein 19-like</fullName>
    </submittedName>
</protein>
<sequence length="494" mass="58070">MKTNQATRAVQNRGVLIAWQEQQEANRETVWMQFIRRYTMGSHIHGFYQLFWPTMRQRMRLLWALALLSAFSVLLYITYLLGERYERKHFHTVIDNAHWPIQNIAFPVVIVCNNNRVNWSRLTEIMQRYNISSDQQPLLKKVLTAYDALSFGRFDVFDPLKDEDLRTLNHLNFTQIASEMAWRCDELLTDCTWQTESRNCCELFRPRRLPLGSCLAFNEEEKRATVETGKGTGLIVRLRLNEAKHAPGNREPKGFMLNIVEPGVWFDYSIELLPDLETSIDVGAVFHYYDENTFSLHSQQRKCLRDYEYISANAQTLKGLKYMMENCIAECQQLYLLRYCNCTLDLFYPHSDYPACQLKDLPCLADNNYLMQNYEQTGEHPYVSQHDPGLICDCLHNCNSLTLINDARRLLKKPQHLVNHSTLVNIHYKRNYILVYKTSLIYSWMDLMVSFGAICQLCLGCSIIGFLELLYFALIDVPHFYWTRFVPRRFGRTI</sequence>
<reference evidence="15" key="1">
    <citation type="submission" date="2025-08" db="UniProtKB">
        <authorList>
            <consortium name="RefSeq"/>
        </authorList>
    </citation>
    <scope>IDENTIFICATION</scope>
    <source>
        <strain evidence="15">15112-1751.03</strain>
        <tissue evidence="15">Whole Adult</tissue>
    </source>
</reference>
<organism evidence="14 15">
    <name type="scientific">Drosophila albomicans</name>
    <name type="common">Fruit fly</name>
    <dbReference type="NCBI Taxonomy" id="7291"/>
    <lineage>
        <taxon>Eukaryota</taxon>
        <taxon>Metazoa</taxon>
        <taxon>Ecdysozoa</taxon>
        <taxon>Arthropoda</taxon>
        <taxon>Hexapoda</taxon>
        <taxon>Insecta</taxon>
        <taxon>Pterygota</taxon>
        <taxon>Neoptera</taxon>
        <taxon>Endopterygota</taxon>
        <taxon>Diptera</taxon>
        <taxon>Brachycera</taxon>
        <taxon>Muscomorpha</taxon>
        <taxon>Ephydroidea</taxon>
        <taxon>Drosophilidae</taxon>
        <taxon>Drosophila</taxon>
    </lineage>
</organism>
<name>A0A6P8W3E0_DROAB</name>
<keyword evidence="8 12" id="KW-0406">Ion transport</keyword>
<dbReference type="AlphaFoldDB" id="A0A6P8W3E0"/>
<evidence type="ECO:0000256" key="10">
    <source>
        <dbReference type="ARBA" id="ARBA00023201"/>
    </source>
</evidence>
<evidence type="ECO:0000256" key="7">
    <source>
        <dbReference type="ARBA" id="ARBA00023053"/>
    </source>
</evidence>
<dbReference type="PROSITE" id="PS01206">
    <property type="entry name" value="ASC"/>
    <property type="match status" value="1"/>
</dbReference>
<evidence type="ECO:0000313" key="14">
    <source>
        <dbReference type="Proteomes" id="UP000515160"/>
    </source>
</evidence>
<dbReference type="GO" id="GO:0015280">
    <property type="term" value="F:ligand-gated sodium channel activity"/>
    <property type="evidence" value="ECO:0007669"/>
    <property type="project" value="TreeGrafter"/>
</dbReference>
<evidence type="ECO:0000256" key="2">
    <source>
        <dbReference type="ARBA" id="ARBA00007193"/>
    </source>
</evidence>
<evidence type="ECO:0000256" key="11">
    <source>
        <dbReference type="ARBA" id="ARBA00023303"/>
    </source>
</evidence>
<feature type="transmembrane region" description="Helical" evidence="13">
    <location>
        <begin position="447"/>
        <end position="474"/>
    </location>
</feature>
<evidence type="ECO:0000256" key="8">
    <source>
        <dbReference type="ARBA" id="ARBA00023065"/>
    </source>
</evidence>
<comment type="subcellular location">
    <subcellularLocation>
        <location evidence="1">Membrane</location>
        <topology evidence="1">Multi-pass membrane protein</topology>
    </subcellularLocation>
</comment>
<keyword evidence="4 12" id="KW-0894">Sodium channel</keyword>
<keyword evidence="11 12" id="KW-0407">Ion channel</keyword>
<evidence type="ECO:0000256" key="6">
    <source>
        <dbReference type="ARBA" id="ARBA00022989"/>
    </source>
</evidence>
<keyword evidence="5 12" id="KW-0812">Transmembrane</keyword>
<dbReference type="RefSeq" id="XP_034098171.2">
    <property type="nucleotide sequence ID" value="XM_034242280.2"/>
</dbReference>
<keyword evidence="9 13" id="KW-0472">Membrane</keyword>
<feature type="transmembrane region" description="Helical" evidence="13">
    <location>
        <begin position="61"/>
        <end position="81"/>
    </location>
</feature>
<dbReference type="Pfam" id="PF00858">
    <property type="entry name" value="ASC"/>
    <property type="match status" value="1"/>
</dbReference>
<gene>
    <name evidence="15" type="primary">LOC117563773</name>
</gene>
<keyword evidence="7" id="KW-0915">Sodium</keyword>
<proteinExistence type="inferred from homology"/>
<evidence type="ECO:0000313" key="15">
    <source>
        <dbReference type="RefSeq" id="XP_034098171.2"/>
    </source>
</evidence>
<evidence type="ECO:0000256" key="13">
    <source>
        <dbReference type="SAM" id="Phobius"/>
    </source>
</evidence>
<dbReference type="InterPro" id="IPR001873">
    <property type="entry name" value="ENaC"/>
</dbReference>
<keyword evidence="10 12" id="KW-0739">Sodium transport</keyword>
<evidence type="ECO:0000256" key="5">
    <source>
        <dbReference type="ARBA" id="ARBA00022692"/>
    </source>
</evidence>
<dbReference type="Gene3D" id="2.60.470.10">
    <property type="entry name" value="Acid-sensing ion channels like domains"/>
    <property type="match status" value="1"/>
</dbReference>
<comment type="similarity">
    <text evidence="2 12">Belongs to the amiloride-sensitive sodium channel (TC 1.A.6) family.</text>
</comment>
<dbReference type="Proteomes" id="UP000515160">
    <property type="component" value="Chromosome 2L"/>
</dbReference>
<dbReference type="PANTHER" id="PTHR11690:SF288">
    <property type="entry name" value="AMILORIDE-SENSITIVE NA+ CHANNEL-RELATED"/>
    <property type="match status" value="1"/>
</dbReference>
<evidence type="ECO:0000256" key="9">
    <source>
        <dbReference type="ARBA" id="ARBA00023136"/>
    </source>
</evidence>
<dbReference type="PRINTS" id="PR01078">
    <property type="entry name" value="AMINACHANNEL"/>
</dbReference>
<keyword evidence="3 12" id="KW-0813">Transport</keyword>
<accession>A0A6P8W3E0</accession>
<dbReference type="Gene3D" id="1.10.287.770">
    <property type="entry name" value="YojJ-like"/>
    <property type="match status" value="1"/>
</dbReference>
<keyword evidence="6 13" id="KW-1133">Transmembrane helix</keyword>